<protein>
    <submittedName>
        <fullName evidence="2">Uncharacterized protein</fullName>
    </submittedName>
</protein>
<evidence type="ECO:0000313" key="2">
    <source>
        <dbReference type="EMBL" id="TQL90087.1"/>
    </source>
</evidence>
<feature type="region of interest" description="Disordered" evidence="1">
    <location>
        <begin position="188"/>
        <end position="317"/>
    </location>
</feature>
<comment type="caution">
    <text evidence="2">The sequence shown here is derived from an EMBL/GenBank/DDBJ whole genome shotgun (WGS) entry which is preliminary data.</text>
</comment>
<dbReference type="Proteomes" id="UP000316096">
    <property type="component" value="Unassembled WGS sequence"/>
</dbReference>
<sequence>MAGRGARAFATLSVTLLLTACGGGQEHAPGHPAPGHTVSDGSPKPLTDAVAATEHARTVTGTYVWETKGLPPRQGRFAIQRTPYAASARDGSESVIAVGGDGYKMSTAFGDTKWTKVALRPPGGNAAPGSPDEVSKKIIEIDSLANVRFFAAASKDFKTLGTDLNENGSTHHFSGAFLGLQVAERRKVRDTSAPDPRGPYLLEQGRFRDLDRRPATGPEVRDHIRPEHQAHRNGLRPADVDQGAAGGQDLTPGPDRPHPYGPSPAPRDPGEWNSARAAFPRWVRLSLRRSREARDSPTRAGRASAFRATHSRQRDRR</sequence>
<keyword evidence="3" id="KW-1185">Reference proteome</keyword>
<evidence type="ECO:0000256" key="1">
    <source>
        <dbReference type="SAM" id="MobiDB-lite"/>
    </source>
</evidence>
<name>A0A543BZ25_9ACTN</name>
<dbReference type="EMBL" id="VFOZ01000002">
    <property type="protein sequence ID" value="TQL90087.1"/>
    <property type="molecule type" value="Genomic_DNA"/>
</dbReference>
<dbReference type="PROSITE" id="PS51257">
    <property type="entry name" value="PROKAR_LIPOPROTEIN"/>
    <property type="match status" value="1"/>
</dbReference>
<organism evidence="2 3">
    <name type="scientific">Actinoallomurus bryophytorum</name>
    <dbReference type="NCBI Taxonomy" id="1490222"/>
    <lineage>
        <taxon>Bacteria</taxon>
        <taxon>Bacillati</taxon>
        <taxon>Actinomycetota</taxon>
        <taxon>Actinomycetes</taxon>
        <taxon>Streptosporangiales</taxon>
        <taxon>Thermomonosporaceae</taxon>
        <taxon>Actinoallomurus</taxon>
    </lineage>
</organism>
<feature type="compositionally biased region" description="Basic and acidic residues" evidence="1">
    <location>
        <begin position="205"/>
        <end position="230"/>
    </location>
</feature>
<dbReference type="RefSeq" id="WP_141962175.1">
    <property type="nucleotide sequence ID" value="NZ_VFOZ01000002.1"/>
</dbReference>
<gene>
    <name evidence="2" type="ORF">FB559_7379</name>
</gene>
<reference evidence="2 3" key="1">
    <citation type="submission" date="2019-06" db="EMBL/GenBank/DDBJ databases">
        <title>Sequencing the genomes of 1000 actinobacteria strains.</title>
        <authorList>
            <person name="Klenk H.-P."/>
        </authorList>
    </citation>
    <scope>NUCLEOTIDE SEQUENCE [LARGE SCALE GENOMIC DNA]</scope>
    <source>
        <strain evidence="2 3">DSM 102200</strain>
    </source>
</reference>
<proteinExistence type="predicted"/>
<feature type="region of interest" description="Disordered" evidence="1">
    <location>
        <begin position="25"/>
        <end position="46"/>
    </location>
</feature>
<accession>A0A543BZ25</accession>
<dbReference type="AlphaFoldDB" id="A0A543BZ25"/>
<evidence type="ECO:0000313" key="3">
    <source>
        <dbReference type="Proteomes" id="UP000316096"/>
    </source>
</evidence>